<dbReference type="InterPro" id="IPR016166">
    <property type="entry name" value="FAD-bd_PCMH"/>
</dbReference>
<dbReference type="InterPro" id="IPR036635">
    <property type="entry name" value="MurB_C_sf"/>
</dbReference>
<sequence length="322" mass="34016">MAGLVPAIPVIGRKRMTFPDITPELHAAMPELRGRMLANESLAPLTWFRVGGPAQCLFTPADEADLAYFLAHLPAGLDVTVVGVGSNLIVRDGGLPGVTIRLTPRGFGQTEVIDQIVHAGAAALDKRVAEQAAAAGLGGLEFYYGIPGTIGGALRMNAGANGRETKDVLIDATAVTRDGRLLKLDAAAMQFSYRHSGADPSLIFTSARLRGAPKAPDLIRAKMNEVQAHRELAQPVREKTGGSTFKNPPGMSAWKLIDAAGCRGLRLGGAQVSEMHCNFLINNGDATAADIETLGETVRSRVKAHSGVELQWEIKRIGNAAA</sequence>
<comment type="subcellular location">
    <subcellularLocation>
        <location evidence="3 19">Cytoplasm</location>
    </subcellularLocation>
</comment>
<dbReference type="PROSITE" id="PS51387">
    <property type="entry name" value="FAD_PCMH"/>
    <property type="match status" value="1"/>
</dbReference>
<keyword evidence="8 19" id="KW-0132">Cell division</keyword>
<evidence type="ECO:0000256" key="13">
    <source>
        <dbReference type="ARBA" id="ARBA00022984"/>
    </source>
</evidence>
<keyword evidence="12 19" id="KW-0133">Cell shape</keyword>
<evidence type="ECO:0000256" key="12">
    <source>
        <dbReference type="ARBA" id="ARBA00022960"/>
    </source>
</evidence>
<feature type="active site" evidence="19">
    <location>
        <position position="313"/>
    </location>
</feature>
<evidence type="ECO:0000256" key="1">
    <source>
        <dbReference type="ARBA" id="ARBA00001974"/>
    </source>
</evidence>
<evidence type="ECO:0000256" key="19">
    <source>
        <dbReference type="HAMAP-Rule" id="MF_00037"/>
    </source>
</evidence>
<dbReference type="Pfam" id="PF02873">
    <property type="entry name" value="MurB_C"/>
    <property type="match status" value="1"/>
</dbReference>
<dbReference type="UniPathway" id="UPA00219"/>
<evidence type="ECO:0000256" key="8">
    <source>
        <dbReference type="ARBA" id="ARBA00022618"/>
    </source>
</evidence>
<evidence type="ECO:0000313" key="21">
    <source>
        <dbReference type="EMBL" id="PYF01329.1"/>
    </source>
</evidence>
<keyword evidence="15 19" id="KW-0131">Cell cycle</keyword>
<keyword evidence="13 19" id="KW-0573">Peptidoglycan synthesis</keyword>
<name>A0A318TP17_9BRAD</name>
<dbReference type="GO" id="GO:0071555">
    <property type="term" value="P:cell wall organization"/>
    <property type="evidence" value="ECO:0007669"/>
    <property type="project" value="UniProtKB-KW"/>
</dbReference>
<feature type="active site" description="Proton donor" evidence="19">
    <location>
        <position position="243"/>
    </location>
</feature>
<evidence type="ECO:0000256" key="18">
    <source>
        <dbReference type="ARBA" id="ARBA00048914"/>
    </source>
</evidence>
<dbReference type="Gene3D" id="3.90.78.10">
    <property type="entry name" value="UDP-N-acetylenolpyruvoylglucosamine reductase, C-terminal domain"/>
    <property type="match status" value="1"/>
</dbReference>
<dbReference type="PANTHER" id="PTHR21071">
    <property type="entry name" value="UDP-N-ACETYLENOLPYRUVOYLGLUCOSAMINE REDUCTASE"/>
    <property type="match status" value="1"/>
</dbReference>
<evidence type="ECO:0000259" key="20">
    <source>
        <dbReference type="PROSITE" id="PS51387"/>
    </source>
</evidence>
<evidence type="ECO:0000256" key="15">
    <source>
        <dbReference type="ARBA" id="ARBA00023306"/>
    </source>
</evidence>
<comment type="pathway">
    <text evidence="4 19">Cell wall biogenesis; peptidoglycan biosynthesis.</text>
</comment>
<gene>
    <name evidence="19" type="primary">murB</name>
    <name evidence="21" type="ORF">BJ122_12346</name>
</gene>
<feature type="domain" description="FAD-binding PCMH-type" evidence="20">
    <location>
        <begin position="50"/>
        <end position="214"/>
    </location>
</feature>
<keyword evidence="7 19" id="KW-0963">Cytoplasm</keyword>
<dbReference type="InterPro" id="IPR006094">
    <property type="entry name" value="Oxid_FAD_bind_N"/>
</dbReference>
<dbReference type="GO" id="GO:0005829">
    <property type="term" value="C:cytosol"/>
    <property type="evidence" value="ECO:0007669"/>
    <property type="project" value="TreeGrafter"/>
</dbReference>
<dbReference type="NCBIfam" id="TIGR00179">
    <property type="entry name" value="murB"/>
    <property type="match status" value="1"/>
</dbReference>
<evidence type="ECO:0000256" key="3">
    <source>
        <dbReference type="ARBA" id="ARBA00004496"/>
    </source>
</evidence>
<dbReference type="SUPFAM" id="SSF56176">
    <property type="entry name" value="FAD-binding/transporter-associated domain-like"/>
    <property type="match status" value="1"/>
</dbReference>
<dbReference type="Gene3D" id="3.30.43.10">
    <property type="entry name" value="Uridine Diphospho-n-acetylenolpyruvylglucosamine Reductase, domain 2"/>
    <property type="match status" value="1"/>
</dbReference>
<evidence type="ECO:0000256" key="6">
    <source>
        <dbReference type="ARBA" id="ARBA00015188"/>
    </source>
</evidence>
<dbReference type="InterPro" id="IPR036318">
    <property type="entry name" value="FAD-bd_PCMH-like_sf"/>
</dbReference>
<dbReference type="InterPro" id="IPR016169">
    <property type="entry name" value="FAD-bd_PCMH_sub2"/>
</dbReference>
<evidence type="ECO:0000256" key="17">
    <source>
        <dbReference type="ARBA" id="ARBA00031026"/>
    </source>
</evidence>
<evidence type="ECO:0000256" key="5">
    <source>
        <dbReference type="ARBA" id="ARBA00012518"/>
    </source>
</evidence>
<feature type="active site" evidence="19">
    <location>
        <position position="194"/>
    </location>
</feature>
<organism evidence="21 22">
    <name type="scientific">Rhodopseudomonas faecalis</name>
    <dbReference type="NCBI Taxonomy" id="99655"/>
    <lineage>
        <taxon>Bacteria</taxon>
        <taxon>Pseudomonadati</taxon>
        <taxon>Pseudomonadota</taxon>
        <taxon>Alphaproteobacteria</taxon>
        <taxon>Hyphomicrobiales</taxon>
        <taxon>Nitrobacteraceae</taxon>
        <taxon>Rhodopseudomonas</taxon>
    </lineage>
</organism>
<comment type="function">
    <text evidence="2 19">Cell wall formation.</text>
</comment>
<keyword evidence="22" id="KW-1185">Reference proteome</keyword>
<evidence type="ECO:0000256" key="10">
    <source>
        <dbReference type="ARBA" id="ARBA00022827"/>
    </source>
</evidence>
<keyword evidence="9 19" id="KW-0285">Flavoprotein</keyword>
<dbReference type="InterPro" id="IPR011601">
    <property type="entry name" value="MurB_C"/>
</dbReference>
<evidence type="ECO:0000256" key="16">
    <source>
        <dbReference type="ARBA" id="ARBA00023316"/>
    </source>
</evidence>
<dbReference type="GO" id="GO:0009252">
    <property type="term" value="P:peptidoglycan biosynthetic process"/>
    <property type="evidence" value="ECO:0007669"/>
    <property type="project" value="UniProtKB-UniRule"/>
</dbReference>
<evidence type="ECO:0000256" key="11">
    <source>
        <dbReference type="ARBA" id="ARBA00022857"/>
    </source>
</evidence>
<keyword evidence="10 19" id="KW-0274">FAD</keyword>
<dbReference type="GO" id="GO:0051301">
    <property type="term" value="P:cell division"/>
    <property type="evidence" value="ECO:0007669"/>
    <property type="project" value="UniProtKB-KW"/>
</dbReference>
<evidence type="ECO:0000256" key="2">
    <source>
        <dbReference type="ARBA" id="ARBA00003921"/>
    </source>
</evidence>
<comment type="catalytic activity">
    <reaction evidence="18 19">
        <text>UDP-N-acetyl-alpha-D-muramate + NADP(+) = UDP-N-acetyl-3-O-(1-carboxyvinyl)-alpha-D-glucosamine + NADPH + H(+)</text>
        <dbReference type="Rhea" id="RHEA:12248"/>
        <dbReference type="ChEBI" id="CHEBI:15378"/>
        <dbReference type="ChEBI" id="CHEBI:57783"/>
        <dbReference type="ChEBI" id="CHEBI:58349"/>
        <dbReference type="ChEBI" id="CHEBI:68483"/>
        <dbReference type="ChEBI" id="CHEBI:70757"/>
        <dbReference type="EC" id="1.3.1.98"/>
    </reaction>
</comment>
<protein>
    <recommendedName>
        <fullName evidence="6 19">UDP-N-acetylenolpyruvoylglucosamine reductase</fullName>
        <ecNumber evidence="5 19">1.3.1.98</ecNumber>
    </recommendedName>
    <alternativeName>
        <fullName evidence="17 19">UDP-N-acetylmuramate dehydrogenase</fullName>
    </alternativeName>
</protein>
<dbReference type="EMBL" id="QJTI01000023">
    <property type="protein sequence ID" value="PYF01329.1"/>
    <property type="molecule type" value="Genomic_DNA"/>
</dbReference>
<keyword evidence="11 19" id="KW-0521">NADP</keyword>
<dbReference type="GO" id="GO:0008762">
    <property type="term" value="F:UDP-N-acetylmuramate dehydrogenase activity"/>
    <property type="evidence" value="ECO:0007669"/>
    <property type="project" value="UniProtKB-UniRule"/>
</dbReference>
<keyword evidence="16 19" id="KW-0961">Cell wall biogenesis/degradation</keyword>
<dbReference type="SUPFAM" id="SSF56194">
    <property type="entry name" value="Uridine diphospho-N-Acetylenolpyruvylglucosamine reductase, MurB, C-terminal domain"/>
    <property type="match status" value="1"/>
</dbReference>
<dbReference type="InterPro" id="IPR016167">
    <property type="entry name" value="FAD-bd_PCMH_sub1"/>
</dbReference>
<evidence type="ECO:0000313" key="22">
    <source>
        <dbReference type="Proteomes" id="UP000248148"/>
    </source>
</evidence>
<dbReference type="GO" id="GO:0008360">
    <property type="term" value="P:regulation of cell shape"/>
    <property type="evidence" value="ECO:0007669"/>
    <property type="project" value="UniProtKB-KW"/>
</dbReference>
<proteinExistence type="inferred from homology"/>
<dbReference type="Gene3D" id="3.30.465.10">
    <property type="match status" value="1"/>
</dbReference>
<evidence type="ECO:0000256" key="7">
    <source>
        <dbReference type="ARBA" id="ARBA00022490"/>
    </source>
</evidence>
<comment type="caution">
    <text evidence="21">The sequence shown here is derived from an EMBL/GenBank/DDBJ whole genome shotgun (WGS) entry which is preliminary data.</text>
</comment>
<evidence type="ECO:0000256" key="4">
    <source>
        <dbReference type="ARBA" id="ARBA00004752"/>
    </source>
</evidence>
<comment type="similarity">
    <text evidence="19">Belongs to the MurB family.</text>
</comment>
<dbReference type="Pfam" id="PF01565">
    <property type="entry name" value="FAD_binding_4"/>
    <property type="match status" value="1"/>
</dbReference>
<dbReference type="GO" id="GO:0071949">
    <property type="term" value="F:FAD binding"/>
    <property type="evidence" value="ECO:0007669"/>
    <property type="project" value="InterPro"/>
</dbReference>
<dbReference type="Proteomes" id="UP000248148">
    <property type="component" value="Unassembled WGS sequence"/>
</dbReference>
<dbReference type="AlphaFoldDB" id="A0A318TP17"/>
<evidence type="ECO:0000256" key="14">
    <source>
        <dbReference type="ARBA" id="ARBA00023002"/>
    </source>
</evidence>
<comment type="cofactor">
    <cofactor evidence="1 19">
        <name>FAD</name>
        <dbReference type="ChEBI" id="CHEBI:57692"/>
    </cofactor>
</comment>
<keyword evidence="14 19" id="KW-0560">Oxidoreductase</keyword>
<dbReference type="InterPro" id="IPR003170">
    <property type="entry name" value="MurB"/>
</dbReference>
<accession>A0A318TP17</accession>
<dbReference type="EC" id="1.3.1.98" evidence="5 19"/>
<dbReference type="NCBIfam" id="NF010480">
    <property type="entry name" value="PRK13905.1"/>
    <property type="match status" value="1"/>
</dbReference>
<evidence type="ECO:0000256" key="9">
    <source>
        <dbReference type="ARBA" id="ARBA00022630"/>
    </source>
</evidence>
<dbReference type="HAMAP" id="MF_00037">
    <property type="entry name" value="MurB"/>
    <property type="match status" value="1"/>
</dbReference>
<dbReference type="PANTHER" id="PTHR21071:SF4">
    <property type="entry name" value="UDP-N-ACETYLENOLPYRUVOYLGLUCOSAMINE REDUCTASE"/>
    <property type="match status" value="1"/>
</dbReference>
<reference evidence="21 22" key="1">
    <citation type="submission" date="2018-06" db="EMBL/GenBank/DDBJ databases">
        <title>Genomic Encyclopedia of Archaeal and Bacterial Type Strains, Phase II (KMG-II): from individual species to whole genera.</title>
        <authorList>
            <person name="Goeker M."/>
        </authorList>
    </citation>
    <scope>NUCLEOTIDE SEQUENCE [LARGE SCALE GENOMIC DNA]</scope>
    <source>
        <strain evidence="21 22">JCM 11668</strain>
    </source>
</reference>